<dbReference type="PANTHER" id="PTHR37421:SF1">
    <property type="entry name" value="UPF0260 PROTEIN YCGN"/>
    <property type="match status" value="1"/>
</dbReference>
<reference evidence="2 3" key="1">
    <citation type="submission" date="2016-10" db="EMBL/GenBank/DDBJ databases">
        <authorList>
            <person name="Varghese N."/>
            <person name="Submissions S."/>
        </authorList>
    </citation>
    <scope>NUCLEOTIDE SEQUENCE [LARGE SCALE GENOMIC DNA]</scope>
    <source>
        <strain evidence="2 3">DSM 26672</strain>
    </source>
</reference>
<dbReference type="EMBL" id="FNBZ01000001">
    <property type="protein sequence ID" value="SDF48765.1"/>
    <property type="molecule type" value="Genomic_DNA"/>
</dbReference>
<comment type="similarity">
    <text evidence="1">Belongs to the UPF0260 family.</text>
</comment>
<evidence type="ECO:0000313" key="3">
    <source>
        <dbReference type="Proteomes" id="UP000199468"/>
    </source>
</evidence>
<dbReference type="InterPro" id="IPR008228">
    <property type="entry name" value="UCP006173"/>
</dbReference>
<dbReference type="PANTHER" id="PTHR37421">
    <property type="entry name" value="UPF0260 PROTEIN YCGN"/>
    <property type="match status" value="1"/>
</dbReference>
<sequence length="164" mass="18402">MTQTPPKQQPFWLTTPLEAMSTEQWESLCDGCGRCCLVKLEDEDTGRIFATDVGCRLFEAGTCRCRDYPNRSVKVPDCVTLTPEDVRTLPWLPPTCAYRLVAEGKDLPWWHPLVSGDPETVVAAGVSVRGRVFANEDEVPEEEVAERIVNWPLRWPRAARGKGA</sequence>
<gene>
    <name evidence="2" type="ORF">SAMN05421844_101734</name>
</gene>
<accession>A0ABY0NHH9</accession>
<dbReference type="NCBIfam" id="NF003507">
    <property type="entry name" value="PRK05170.2-5"/>
    <property type="match status" value="1"/>
</dbReference>
<comment type="caution">
    <text evidence="2">The sequence shown here is derived from an EMBL/GenBank/DDBJ whole genome shotgun (WGS) entry which is preliminary data.</text>
</comment>
<dbReference type="InterPro" id="IPR005358">
    <property type="entry name" value="Puta_zinc/iron-chelating_dom"/>
</dbReference>
<dbReference type="Pfam" id="PF03692">
    <property type="entry name" value="CxxCxxCC"/>
    <property type="match status" value="1"/>
</dbReference>
<keyword evidence="3" id="KW-1185">Reference proteome</keyword>
<proteinExistence type="inferred from homology"/>
<dbReference type="Proteomes" id="UP000199468">
    <property type="component" value="Unassembled WGS sequence"/>
</dbReference>
<protein>
    <recommendedName>
        <fullName evidence="1">UPF0260 protein SAMN05421844_101734</fullName>
    </recommendedName>
</protein>
<evidence type="ECO:0000313" key="2">
    <source>
        <dbReference type="EMBL" id="SDF48765.1"/>
    </source>
</evidence>
<dbReference type="RefSeq" id="WP_061964701.1">
    <property type="nucleotide sequence ID" value="NZ_FNBZ01000001.1"/>
</dbReference>
<evidence type="ECO:0000256" key="1">
    <source>
        <dbReference type="HAMAP-Rule" id="MF_00676"/>
    </source>
</evidence>
<dbReference type="NCBIfam" id="NF003501">
    <property type="entry name" value="PRK05170.1-5"/>
    <property type="match status" value="1"/>
</dbReference>
<organism evidence="2 3">
    <name type="scientific">Bosea robiniae</name>
    <dbReference type="NCBI Taxonomy" id="1036780"/>
    <lineage>
        <taxon>Bacteria</taxon>
        <taxon>Pseudomonadati</taxon>
        <taxon>Pseudomonadota</taxon>
        <taxon>Alphaproteobacteria</taxon>
        <taxon>Hyphomicrobiales</taxon>
        <taxon>Boseaceae</taxon>
        <taxon>Bosea</taxon>
    </lineage>
</organism>
<name>A0ABY0NHH9_9HYPH</name>
<dbReference type="PIRSF" id="PIRSF006173">
    <property type="entry name" value="UCP006173"/>
    <property type="match status" value="1"/>
</dbReference>
<dbReference type="HAMAP" id="MF_00676">
    <property type="entry name" value="UPF0260"/>
    <property type="match status" value="1"/>
</dbReference>